<reference evidence="2 3" key="1">
    <citation type="submission" date="2015-03" db="EMBL/GenBank/DDBJ databases">
        <authorList>
            <consortium name="Pathogen Informatics"/>
        </authorList>
    </citation>
    <scope>NUCLEOTIDE SEQUENCE [LARGE SCALE GENOMIC DNA]</scope>
    <source>
        <strain evidence="2 3">Bir 172</strain>
    </source>
</reference>
<evidence type="ECO:0000313" key="3">
    <source>
        <dbReference type="Proteomes" id="UP000048948"/>
    </source>
</evidence>
<feature type="region of interest" description="Disordered" evidence="1">
    <location>
        <begin position="69"/>
        <end position="96"/>
    </location>
</feature>
<accession>A0A655ABJ4</accession>
<feature type="region of interest" description="Disordered" evidence="1">
    <location>
        <begin position="1"/>
        <end position="27"/>
    </location>
</feature>
<feature type="compositionally biased region" description="Basic and acidic residues" evidence="1">
    <location>
        <begin position="187"/>
        <end position="196"/>
    </location>
</feature>
<feature type="compositionally biased region" description="Basic residues" evidence="1">
    <location>
        <begin position="83"/>
        <end position="96"/>
    </location>
</feature>
<gene>
    <name evidence="2" type="ORF">ERS027646_02400</name>
</gene>
<organism evidence="2 3">
    <name type="scientific">Mycobacterium tuberculosis</name>
    <dbReference type="NCBI Taxonomy" id="1773"/>
    <lineage>
        <taxon>Bacteria</taxon>
        <taxon>Bacillati</taxon>
        <taxon>Actinomycetota</taxon>
        <taxon>Actinomycetes</taxon>
        <taxon>Mycobacteriales</taxon>
        <taxon>Mycobacteriaceae</taxon>
        <taxon>Mycobacterium</taxon>
        <taxon>Mycobacterium tuberculosis complex</taxon>
    </lineage>
</organism>
<protein>
    <submittedName>
        <fullName evidence="2">Uncharacterized protein</fullName>
    </submittedName>
</protein>
<dbReference type="Proteomes" id="UP000048948">
    <property type="component" value="Unassembled WGS sequence"/>
</dbReference>
<name>A0A655ABJ4_MYCTX</name>
<feature type="compositionally biased region" description="Basic and acidic residues" evidence="1">
    <location>
        <begin position="143"/>
        <end position="152"/>
    </location>
</feature>
<dbReference type="AlphaFoldDB" id="A0A655ABJ4"/>
<evidence type="ECO:0000256" key="1">
    <source>
        <dbReference type="SAM" id="MobiDB-lite"/>
    </source>
</evidence>
<sequence length="196" mass="21944">MGPTELPCGPWPRDRRRGDRRGLGGDQVPAGRPRWGWLFRGLVPRVQQLHARHRTVLQAGRKLHLQLDRQRRPANPGRLQRSDRRRRKLRVAHTRRAAPGCGGAAVVRGHHAVLATAPLECRGEHAGGDHRPRRTGSHGRQAGRRDGRRRDGAVPIAEENGGRSALGGQELLRDRRPGHLPQAARRLRPDPEHRLG</sequence>
<proteinExistence type="predicted"/>
<dbReference type="EMBL" id="CNGE01000436">
    <property type="protein sequence ID" value="CKS75046.1"/>
    <property type="molecule type" value="Genomic_DNA"/>
</dbReference>
<feature type="compositionally biased region" description="Basic and acidic residues" evidence="1">
    <location>
        <begin position="12"/>
        <end position="23"/>
    </location>
</feature>
<feature type="region of interest" description="Disordered" evidence="1">
    <location>
        <begin position="122"/>
        <end position="196"/>
    </location>
</feature>
<evidence type="ECO:0000313" key="2">
    <source>
        <dbReference type="EMBL" id="CKS75046.1"/>
    </source>
</evidence>